<name>A0ABW5PY38_9BACI</name>
<proteinExistence type="predicted"/>
<dbReference type="EMBL" id="JBHUMX010000013">
    <property type="protein sequence ID" value="MFD2628273.1"/>
    <property type="molecule type" value="Genomic_DNA"/>
</dbReference>
<gene>
    <name evidence="1" type="ORF">ACFSUN_05695</name>
</gene>
<accession>A0ABW5PY38</accession>
<keyword evidence="2" id="KW-1185">Reference proteome</keyword>
<reference evidence="2" key="1">
    <citation type="journal article" date="2019" name="Int. J. Syst. Evol. Microbiol.">
        <title>The Global Catalogue of Microorganisms (GCM) 10K type strain sequencing project: providing services to taxonomists for standard genome sequencing and annotation.</title>
        <authorList>
            <consortium name="The Broad Institute Genomics Platform"/>
            <consortium name="The Broad Institute Genome Sequencing Center for Infectious Disease"/>
            <person name="Wu L."/>
            <person name="Ma J."/>
        </authorList>
    </citation>
    <scope>NUCLEOTIDE SEQUENCE [LARGE SCALE GENOMIC DNA]</scope>
    <source>
        <strain evidence="2">TISTR 1858</strain>
    </source>
</reference>
<organism evidence="1 2">
    <name type="scientific">Oceanobacillus kapialis</name>
    <dbReference type="NCBI Taxonomy" id="481353"/>
    <lineage>
        <taxon>Bacteria</taxon>
        <taxon>Bacillati</taxon>
        <taxon>Bacillota</taxon>
        <taxon>Bacilli</taxon>
        <taxon>Bacillales</taxon>
        <taxon>Bacillaceae</taxon>
        <taxon>Oceanobacillus</taxon>
    </lineage>
</organism>
<evidence type="ECO:0000313" key="2">
    <source>
        <dbReference type="Proteomes" id="UP001597451"/>
    </source>
</evidence>
<dbReference type="Pfam" id="PF14003">
    <property type="entry name" value="YlbE"/>
    <property type="match status" value="1"/>
</dbReference>
<dbReference type="RefSeq" id="WP_379560966.1">
    <property type="nucleotide sequence ID" value="NZ_JBHUMX010000013.1"/>
</dbReference>
<dbReference type="InterPro" id="IPR025613">
    <property type="entry name" value="YlbE"/>
</dbReference>
<sequence length="77" mass="9232">MDKSCLLYFEENPQIAQFVRYNPIWYRYLSREPSRINELPKEAKVFYGKTIPQRVEKFSNQMQMVGMMLQFAGAMKD</sequence>
<dbReference type="Proteomes" id="UP001597451">
    <property type="component" value="Unassembled WGS sequence"/>
</dbReference>
<comment type="caution">
    <text evidence="1">The sequence shown here is derived from an EMBL/GenBank/DDBJ whole genome shotgun (WGS) entry which is preliminary data.</text>
</comment>
<protein>
    <submittedName>
        <fullName evidence="1">YlbE-like family protein</fullName>
    </submittedName>
</protein>
<evidence type="ECO:0000313" key="1">
    <source>
        <dbReference type="EMBL" id="MFD2628273.1"/>
    </source>
</evidence>